<dbReference type="Proteomes" id="UP000790347">
    <property type="component" value="Unassembled WGS sequence"/>
</dbReference>
<reference evidence="1" key="1">
    <citation type="submission" date="2013-05" db="EMBL/GenBank/DDBJ databases">
        <authorList>
            <person name="Yim A.K.Y."/>
            <person name="Chan T.F."/>
            <person name="Ji K.M."/>
            <person name="Liu X.Y."/>
            <person name="Zhou J.W."/>
            <person name="Li R.Q."/>
            <person name="Yang K.Y."/>
            <person name="Li J."/>
            <person name="Li M."/>
            <person name="Law P.T.W."/>
            <person name="Wu Y.L."/>
            <person name="Cai Z.L."/>
            <person name="Qin H."/>
            <person name="Bao Y."/>
            <person name="Leung R.K.K."/>
            <person name="Ng P.K.S."/>
            <person name="Zou J."/>
            <person name="Zhong X.J."/>
            <person name="Ran P.X."/>
            <person name="Zhong N.S."/>
            <person name="Liu Z.G."/>
            <person name="Tsui S.K.W."/>
        </authorList>
    </citation>
    <scope>NUCLEOTIDE SEQUENCE</scope>
    <source>
        <strain evidence="1">Derf</strain>
        <tissue evidence="1">Whole organism</tissue>
    </source>
</reference>
<reference evidence="1" key="2">
    <citation type="journal article" date="2022" name="Res Sq">
        <title>Comparative Genomics Reveals Insights into the Divergent Evolution of Astigmatic Mites and Household Pest Adaptations.</title>
        <authorList>
            <person name="Xiong Q."/>
            <person name="Wan A.T.-Y."/>
            <person name="Liu X.-Y."/>
            <person name="Fung C.S.-H."/>
            <person name="Xiao X."/>
            <person name="Malainual N."/>
            <person name="Hou J."/>
            <person name="Wang L."/>
            <person name="Wang M."/>
            <person name="Yang K."/>
            <person name="Cui Y."/>
            <person name="Leung E."/>
            <person name="Nong W."/>
            <person name="Shin S.-K."/>
            <person name="Au S."/>
            <person name="Jeong K.Y."/>
            <person name="Chew F.T."/>
            <person name="Hui J."/>
            <person name="Leung T.F."/>
            <person name="Tungtrongchitr A."/>
            <person name="Zhong N."/>
            <person name="Liu Z."/>
            <person name="Tsui S."/>
        </authorList>
    </citation>
    <scope>NUCLEOTIDE SEQUENCE</scope>
    <source>
        <strain evidence="1">Derf</strain>
        <tissue evidence="1">Whole organism</tissue>
    </source>
</reference>
<accession>A0A922IG91</accession>
<organism evidence="1 2">
    <name type="scientific">Dermatophagoides farinae</name>
    <name type="common">American house dust mite</name>
    <dbReference type="NCBI Taxonomy" id="6954"/>
    <lineage>
        <taxon>Eukaryota</taxon>
        <taxon>Metazoa</taxon>
        <taxon>Ecdysozoa</taxon>
        <taxon>Arthropoda</taxon>
        <taxon>Chelicerata</taxon>
        <taxon>Arachnida</taxon>
        <taxon>Acari</taxon>
        <taxon>Acariformes</taxon>
        <taxon>Sarcoptiformes</taxon>
        <taxon>Astigmata</taxon>
        <taxon>Psoroptidia</taxon>
        <taxon>Analgoidea</taxon>
        <taxon>Pyroglyphidae</taxon>
        <taxon>Dermatophagoidinae</taxon>
        <taxon>Dermatophagoides</taxon>
    </lineage>
</organism>
<dbReference type="EMBL" id="ASGP02000001">
    <property type="protein sequence ID" value="KAH9529034.1"/>
    <property type="molecule type" value="Genomic_DNA"/>
</dbReference>
<proteinExistence type="predicted"/>
<keyword evidence="2" id="KW-1185">Reference proteome</keyword>
<protein>
    <submittedName>
        <fullName evidence="1">Uncharacterized protein</fullName>
    </submittedName>
</protein>
<gene>
    <name evidence="1" type="ORF">DERF_002942</name>
</gene>
<comment type="caution">
    <text evidence="1">The sequence shown here is derived from an EMBL/GenBank/DDBJ whole genome shotgun (WGS) entry which is preliminary data.</text>
</comment>
<name>A0A922IG91_DERFA</name>
<sequence length="34" mass="3944">MDGKVFDLCLGYDSSQKWINKFANTDIDIFDMNV</sequence>
<evidence type="ECO:0000313" key="2">
    <source>
        <dbReference type="Proteomes" id="UP000790347"/>
    </source>
</evidence>
<evidence type="ECO:0000313" key="1">
    <source>
        <dbReference type="EMBL" id="KAH9529034.1"/>
    </source>
</evidence>
<dbReference type="AlphaFoldDB" id="A0A922IG91"/>